<evidence type="ECO:0000256" key="7">
    <source>
        <dbReference type="ARBA" id="ARBA00023242"/>
    </source>
</evidence>
<keyword evidence="3" id="KW-0805">Transcription regulation</keyword>
<dbReference type="Pfam" id="PF00847">
    <property type="entry name" value="AP2"/>
    <property type="match status" value="1"/>
</dbReference>
<dbReference type="GO" id="GO:0006952">
    <property type="term" value="P:defense response"/>
    <property type="evidence" value="ECO:0007669"/>
    <property type="project" value="UniProtKB-KW"/>
</dbReference>
<dbReference type="SMART" id="SM00380">
    <property type="entry name" value="AP2"/>
    <property type="match status" value="1"/>
</dbReference>
<protein>
    <recommendedName>
        <fullName evidence="9">AP2/ERF domain-containing protein</fullName>
    </recommendedName>
</protein>
<evidence type="ECO:0000259" key="9">
    <source>
        <dbReference type="PROSITE" id="PS51032"/>
    </source>
</evidence>
<evidence type="ECO:0000256" key="5">
    <source>
        <dbReference type="ARBA" id="ARBA00023159"/>
    </source>
</evidence>
<evidence type="ECO:0000256" key="4">
    <source>
        <dbReference type="ARBA" id="ARBA00023125"/>
    </source>
</evidence>
<feature type="region of interest" description="Disordered" evidence="8">
    <location>
        <begin position="47"/>
        <end position="66"/>
    </location>
</feature>
<keyword evidence="6" id="KW-0804">Transcription</keyword>
<dbReference type="InterPro" id="IPR036955">
    <property type="entry name" value="AP2/ERF_dom_sf"/>
</dbReference>
<feature type="domain" description="AP2/ERF" evidence="9">
    <location>
        <begin position="106"/>
        <end position="164"/>
    </location>
</feature>
<evidence type="ECO:0000313" key="10">
    <source>
        <dbReference type="EMBL" id="KAK4380332.1"/>
    </source>
</evidence>
<dbReference type="SUPFAM" id="SSF54171">
    <property type="entry name" value="DNA-binding domain"/>
    <property type="match status" value="1"/>
</dbReference>
<dbReference type="GO" id="GO:0003700">
    <property type="term" value="F:DNA-binding transcription factor activity"/>
    <property type="evidence" value="ECO:0007669"/>
    <property type="project" value="InterPro"/>
</dbReference>
<dbReference type="CDD" id="cd00018">
    <property type="entry name" value="AP2"/>
    <property type="match status" value="1"/>
</dbReference>
<keyword evidence="11" id="KW-1185">Reference proteome</keyword>
<keyword evidence="7" id="KW-0539">Nucleus</keyword>
<feature type="region of interest" description="Disordered" evidence="8">
    <location>
        <begin position="1"/>
        <end position="28"/>
    </location>
</feature>
<dbReference type="InterPro" id="IPR001471">
    <property type="entry name" value="AP2/ERF_dom"/>
</dbReference>
<dbReference type="EMBL" id="JAVYJV010000001">
    <property type="protein sequence ID" value="KAK4380332.1"/>
    <property type="molecule type" value="Genomic_DNA"/>
</dbReference>
<dbReference type="PRINTS" id="PR00367">
    <property type="entry name" value="ETHRSPELEMNT"/>
</dbReference>
<feature type="compositionally biased region" description="Basic residues" evidence="8">
    <location>
        <begin position="15"/>
        <end position="24"/>
    </location>
</feature>
<dbReference type="PANTHER" id="PTHR31194:SF214">
    <property type="entry name" value="AP2_ERF DOMAIN-CONTAINING PROTEIN"/>
    <property type="match status" value="1"/>
</dbReference>
<dbReference type="GO" id="GO:0003677">
    <property type="term" value="F:DNA binding"/>
    <property type="evidence" value="ECO:0007669"/>
    <property type="project" value="UniProtKB-KW"/>
</dbReference>
<keyword evidence="4" id="KW-0238">DNA-binding</keyword>
<dbReference type="Gene3D" id="3.30.730.10">
    <property type="entry name" value="AP2/ERF domain"/>
    <property type="match status" value="1"/>
</dbReference>
<sequence>MAYKDELHENETVRKASKTKRVKKSTNQVGESSIFFPRVVRIYMHDSDATDSSSDEEEKLQGEKSELHKRTCIKEIIIENGKTRVISKKTSKEKKDNKLVQENVKKYRGVRQRKWGKWAAEIRDTRKKARIWLGTFDTAIEAALAYDKAAIEIRGANATSLTASAAIADRIRTIEQHRSTVDRTVQFDDRVEELIDDPETLSSLLLTSINGDRSLSVQKVVVEYLKSDQVMKIPYFLVMSPVEMPGAPVPTLEPHGGRYLRVSIASYATIYQIIRGSEDVAAIRAAVDVLPLPTAQQQAVNWQDPNFYVLPDGGFDTLARASVVYSVLSQALRYNCDIRDTEACSARPLGAWMRSYGVLPSADSQVVPEYKFVATPPTIEQRKEVIKFETEFRAAQLELLVDTENWWLGGGEIGWDERDNQFP</sequence>
<dbReference type="PROSITE" id="PS51032">
    <property type="entry name" value="AP2_ERF"/>
    <property type="match status" value="1"/>
</dbReference>
<comment type="subcellular location">
    <subcellularLocation>
        <location evidence="1">Nucleus</location>
    </subcellularLocation>
</comment>
<gene>
    <name evidence="10" type="ORF">RND71_002194</name>
</gene>
<name>A0AAE1VSV5_9SOLA</name>
<feature type="compositionally biased region" description="Basic and acidic residues" evidence="8">
    <location>
        <begin position="1"/>
        <end position="14"/>
    </location>
</feature>
<reference evidence="10" key="1">
    <citation type="submission" date="2023-12" db="EMBL/GenBank/DDBJ databases">
        <title>Genome assembly of Anisodus tanguticus.</title>
        <authorList>
            <person name="Wang Y.-J."/>
        </authorList>
    </citation>
    <scope>NUCLEOTIDE SEQUENCE</scope>
    <source>
        <strain evidence="10">KB-2021</strain>
        <tissue evidence="10">Leaf</tissue>
    </source>
</reference>
<evidence type="ECO:0000256" key="1">
    <source>
        <dbReference type="ARBA" id="ARBA00004123"/>
    </source>
</evidence>
<proteinExistence type="predicted"/>
<keyword evidence="2" id="KW-0611">Plant defense</keyword>
<accession>A0AAE1VSV5</accession>
<dbReference type="InterPro" id="IPR050913">
    <property type="entry name" value="AP2/ERF_ERF"/>
</dbReference>
<keyword evidence="5" id="KW-0010">Activator</keyword>
<dbReference type="Proteomes" id="UP001291623">
    <property type="component" value="Unassembled WGS sequence"/>
</dbReference>
<dbReference type="PANTHER" id="PTHR31194">
    <property type="entry name" value="SHN SHINE , DNA BINDING / TRANSCRIPTION FACTOR"/>
    <property type="match status" value="1"/>
</dbReference>
<evidence type="ECO:0000256" key="2">
    <source>
        <dbReference type="ARBA" id="ARBA00022821"/>
    </source>
</evidence>
<evidence type="ECO:0000256" key="3">
    <source>
        <dbReference type="ARBA" id="ARBA00023015"/>
    </source>
</evidence>
<dbReference type="FunFam" id="3.30.730.10:FF:000001">
    <property type="entry name" value="Ethylene-responsive transcription factor 2"/>
    <property type="match status" value="1"/>
</dbReference>
<comment type="caution">
    <text evidence="10">The sequence shown here is derived from an EMBL/GenBank/DDBJ whole genome shotgun (WGS) entry which is preliminary data.</text>
</comment>
<evidence type="ECO:0000256" key="8">
    <source>
        <dbReference type="SAM" id="MobiDB-lite"/>
    </source>
</evidence>
<evidence type="ECO:0000313" key="11">
    <source>
        <dbReference type="Proteomes" id="UP001291623"/>
    </source>
</evidence>
<dbReference type="AlphaFoldDB" id="A0AAE1VSV5"/>
<dbReference type="GO" id="GO:0005634">
    <property type="term" value="C:nucleus"/>
    <property type="evidence" value="ECO:0007669"/>
    <property type="project" value="UniProtKB-SubCell"/>
</dbReference>
<organism evidence="10 11">
    <name type="scientific">Anisodus tanguticus</name>
    <dbReference type="NCBI Taxonomy" id="243964"/>
    <lineage>
        <taxon>Eukaryota</taxon>
        <taxon>Viridiplantae</taxon>
        <taxon>Streptophyta</taxon>
        <taxon>Embryophyta</taxon>
        <taxon>Tracheophyta</taxon>
        <taxon>Spermatophyta</taxon>
        <taxon>Magnoliopsida</taxon>
        <taxon>eudicotyledons</taxon>
        <taxon>Gunneridae</taxon>
        <taxon>Pentapetalae</taxon>
        <taxon>asterids</taxon>
        <taxon>lamiids</taxon>
        <taxon>Solanales</taxon>
        <taxon>Solanaceae</taxon>
        <taxon>Solanoideae</taxon>
        <taxon>Hyoscyameae</taxon>
        <taxon>Anisodus</taxon>
    </lineage>
</organism>
<dbReference type="InterPro" id="IPR016177">
    <property type="entry name" value="DNA-bd_dom_sf"/>
</dbReference>
<evidence type="ECO:0000256" key="6">
    <source>
        <dbReference type="ARBA" id="ARBA00023163"/>
    </source>
</evidence>